<accession>A0AAW8P750</accession>
<evidence type="ECO:0000313" key="2">
    <source>
        <dbReference type="Proteomes" id="UP001269402"/>
    </source>
</evidence>
<dbReference type="RefSeq" id="WP_310804644.1">
    <property type="nucleotide sequence ID" value="NZ_JAVLSG010000002.1"/>
</dbReference>
<evidence type="ECO:0000313" key="1">
    <source>
        <dbReference type="EMBL" id="MDR9762806.1"/>
    </source>
</evidence>
<gene>
    <name evidence="1" type="ORF">RJJ37_24775</name>
</gene>
<sequence>MTDATRWRFCRFDCATGLGNLDVGVSLLTAETVTSFSCFSPPEPMIMVSWRRMIFRRRSQHSSIITSEFPSEPPKKYSRRSAGITLWRLHLIAI</sequence>
<dbReference type="AlphaFoldDB" id="A0AAW8P750"/>
<name>A0AAW8P750_9HYPH</name>
<organism evidence="1 2">
    <name type="scientific">Rhizobium redzepovicii</name>
    <dbReference type="NCBI Taxonomy" id="2867518"/>
    <lineage>
        <taxon>Bacteria</taxon>
        <taxon>Pseudomonadati</taxon>
        <taxon>Pseudomonadota</taxon>
        <taxon>Alphaproteobacteria</taxon>
        <taxon>Hyphomicrobiales</taxon>
        <taxon>Rhizobiaceae</taxon>
        <taxon>Rhizobium/Agrobacterium group</taxon>
        <taxon>Rhizobium</taxon>
    </lineage>
</organism>
<keyword evidence="2" id="KW-1185">Reference proteome</keyword>
<protein>
    <submittedName>
        <fullName evidence="1">Uncharacterized protein</fullName>
    </submittedName>
</protein>
<dbReference type="Proteomes" id="UP001269402">
    <property type="component" value="Unassembled WGS sequence"/>
</dbReference>
<reference evidence="2" key="1">
    <citation type="submission" date="2023-07" db="EMBL/GenBank/DDBJ databases">
        <title>Genomic characterization of faba bean (Vicia faba) microsymbionts in Mexican soils.</title>
        <authorList>
            <person name="Rivera Orduna F.N."/>
            <person name="Guevara-Luna J."/>
            <person name="Yan J."/>
            <person name="Arroyo-Herrera I."/>
            <person name="Li Y."/>
            <person name="Vasquez-Murrieta M.S."/>
            <person name="Wang E.T."/>
        </authorList>
    </citation>
    <scope>NUCLEOTIDE SEQUENCE [LARGE SCALE GENOMIC DNA]</scope>
    <source>
        <strain evidence="2">CH6</strain>
    </source>
</reference>
<dbReference type="EMBL" id="JAVLSH010000012">
    <property type="protein sequence ID" value="MDR9762806.1"/>
    <property type="molecule type" value="Genomic_DNA"/>
</dbReference>
<proteinExistence type="predicted"/>
<comment type="caution">
    <text evidence="1">The sequence shown here is derived from an EMBL/GenBank/DDBJ whole genome shotgun (WGS) entry which is preliminary data.</text>
</comment>